<dbReference type="SMART" id="SM00867">
    <property type="entry name" value="YceI"/>
    <property type="match status" value="1"/>
</dbReference>
<dbReference type="Proteomes" id="UP000239065">
    <property type="component" value="Unassembled WGS sequence"/>
</dbReference>
<feature type="domain" description="Lipid/polyisoprenoid-binding YceI-like" evidence="1">
    <location>
        <begin position="21"/>
        <end position="180"/>
    </location>
</feature>
<dbReference type="Pfam" id="PF04264">
    <property type="entry name" value="YceI"/>
    <property type="match status" value="1"/>
</dbReference>
<dbReference type="AlphaFoldDB" id="A0A2S9SQU2"/>
<accession>A0A2S9SQU2</accession>
<comment type="caution">
    <text evidence="2">The sequence shown here is derived from an EMBL/GenBank/DDBJ whole genome shotgun (WGS) entry which is preliminary data.</text>
</comment>
<evidence type="ECO:0000313" key="3">
    <source>
        <dbReference type="Proteomes" id="UP000239065"/>
    </source>
</evidence>
<sequence>MKATKILLSILLLTPFLYAKEFVVNSKNSKANFQLTYQKTNIVDGSFQDISGLIIFDEKENIIKSIKGSVDTDSVSTQNGELTSLIISEKILNSKKYPEIEFIAEKISDDKVFGDIKINGVKRSVEFDIENSGIFLDKLYVTMSTTLKRSSFDLFWDVLENFGSSAVSNDIKVSINIEATLQNDLIFQHIKEKTKK</sequence>
<dbReference type="SUPFAM" id="SSF101874">
    <property type="entry name" value="YceI-like"/>
    <property type="match status" value="1"/>
</dbReference>
<evidence type="ECO:0000259" key="1">
    <source>
        <dbReference type="SMART" id="SM00867"/>
    </source>
</evidence>
<gene>
    <name evidence="2" type="ORF">CJ669_00170</name>
</gene>
<dbReference type="InterPro" id="IPR036761">
    <property type="entry name" value="TTHA0802/YceI-like_sf"/>
</dbReference>
<dbReference type="RefSeq" id="WP_105908189.1">
    <property type="nucleotide sequence ID" value="NZ_NXGJ01000001.1"/>
</dbReference>
<dbReference type="InterPro" id="IPR007372">
    <property type="entry name" value="Lipid/polyisoprenoid-bd_YceI"/>
</dbReference>
<dbReference type="EMBL" id="NXGJ01000001">
    <property type="protein sequence ID" value="PRM88951.1"/>
    <property type="molecule type" value="Genomic_DNA"/>
</dbReference>
<dbReference type="Gene3D" id="2.40.128.110">
    <property type="entry name" value="Lipid/polyisoprenoid-binding, YceI-like"/>
    <property type="match status" value="1"/>
</dbReference>
<organism evidence="2 3">
    <name type="scientific">Aliarcobacter cryaerophilus</name>
    <dbReference type="NCBI Taxonomy" id="28198"/>
    <lineage>
        <taxon>Bacteria</taxon>
        <taxon>Pseudomonadati</taxon>
        <taxon>Campylobacterota</taxon>
        <taxon>Epsilonproteobacteria</taxon>
        <taxon>Campylobacterales</taxon>
        <taxon>Arcobacteraceae</taxon>
        <taxon>Aliarcobacter</taxon>
    </lineage>
</organism>
<dbReference type="PANTHER" id="PTHR34406:SF1">
    <property type="entry name" value="PROTEIN YCEI"/>
    <property type="match status" value="1"/>
</dbReference>
<proteinExistence type="predicted"/>
<evidence type="ECO:0000313" key="2">
    <source>
        <dbReference type="EMBL" id="PRM88951.1"/>
    </source>
</evidence>
<protein>
    <recommendedName>
        <fullName evidence="1">Lipid/polyisoprenoid-binding YceI-like domain-containing protein</fullName>
    </recommendedName>
</protein>
<name>A0A2S9SQU2_9BACT</name>
<reference evidence="2 3" key="1">
    <citation type="submission" date="2017-09" db="EMBL/GenBank/DDBJ databases">
        <title>Reassesment of A. cryaerophilus.</title>
        <authorList>
            <person name="Perez-Cataluna A."/>
            <person name="Collado L."/>
            <person name="Salgado O."/>
            <person name="Lefinanco V."/>
            <person name="Figueras M.J."/>
        </authorList>
    </citation>
    <scope>NUCLEOTIDE SEQUENCE [LARGE SCALE GENOMIC DNA]</scope>
    <source>
        <strain evidence="2 3">LMG 9861</strain>
    </source>
</reference>
<dbReference type="PANTHER" id="PTHR34406">
    <property type="entry name" value="PROTEIN YCEI"/>
    <property type="match status" value="1"/>
</dbReference>